<comment type="caution">
    <text evidence="2">The sequence shown here is derived from an EMBL/GenBank/DDBJ whole genome shotgun (WGS) entry which is preliminary data.</text>
</comment>
<evidence type="ECO:0000313" key="3">
    <source>
        <dbReference type="Proteomes" id="UP000604046"/>
    </source>
</evidence>
<evidence type="ECO:0000313" key="2">
    <source>
        <dbReference type="EMBL" id="CAE7476721.1"/>
    </source>
</evidence>
<dbReference type="AlphaFoldDB" id="A0A812SDP7"/>
<name>A0A812SDP7_9DINO</name>
<dbReference type="Proteomes" id="UP000604046">
    <property type="component" value="Unassembled WGS sequence"/>
</dbReference>
<evidence type="ECO:0000256" key="1">
    <source>
        <dbReference type="SAM" id="MobiDB-lite"/>
    </source>
</evidence>
<reference evidence="2" key="1">
    <citation type="submission" date="2021-02" db="EMBL/GenBank/DDBJ databases">
        <authorList>
            <person name="Dougan E. K."/>
            <person name="Rhodes N."/>
            <person name="Thang M."/>
            <person name="Chan C."/>
        </authorList>
    </citation>
    <scope>NUCLEOTIDE SEQUENCE</scope>
</reference>
<feature type="region of interest" description="Disordered" evidence="1">
    <location>
        <begin position="109"/>
        <end position="128"/>
    </location>
</feature>
<proteinExistence type="predicted"/>
<organism evidence="2 3">
    <name type="scientific">Symbiodinium natans</name>
    <dbReference type="NCBI Taxonomy" id="878477"/>
    <lineage>
        <taxon>Eukaryota</taxon>
        <taxon>Sar</taxon>
        <taxon>Alveolata</taxon>
        <taxon>Dinophyceae</taxon>
        <taxon>Suessiales</taxon>
        <taxon>Symbiodiniaceae</taxon>
        <taxon>Symbiodinium</taxon>
    </lineage>
</organism>
<dbReference type="EMBL" id="CAJNDS010002442">
    <property type="protein sequence ID" value="CAE7476721.1"/>
    <property type="molecule type" value="Genomic_DNA"/>
</dbReference>
<accession>A0A812SDP7</accession>
<gene>
    <name evidence="2" type="ORF">SNAT2548_LOCUS26779</name>
</gene>
<protein>
    <submittedName>
        <fullName evidence="2">Uncharacterized protein</fullName>
    </submittedName>
</protein>
<keyword evidence="3" id="KW-1185">Reference proteome</keyword>
<sequence>MLADQYRDFLEATTGAVLPPVSTTTRGALPLRRSTAATAAKVKEVKDVTVQETHTTHAIHADEKEYRRSAMLEALAGLNDQPSQAPVQEQPLPAAMALTATEMFTSALTSMGQPGQQVPSRPSPPLLRDALRQSEGKNFLLQRMLAASSGLANPCSLLN</sequence>
<feature type="compositionally biased region" description="Polar residues" evidence="1">
    <location>
        <begin position="109"/>
        <end position="120"/>
    </location>
</feature>